<dbReference type="Pfam" id="PF04833">
    <property type="entry name" value="COBRA"/>
    <property type="match status" value="1"/>
</dbReference>
<dbReference type="EMBL" id="CM031835">
    <property type="protein sequence ID" value="KAG6687116.1"/>
    <property type="molecule type" value="Genomic_DNA"/>
</dbReference>
<proteinExistence type="inferred from homology"/>
<protein>
    <recommendedName>
        <fullName evidence="9">COBRA C-terminal domain-containing protein</fullName>
    </recommendedName>
</protein>
<keyword evidence="4 8" id="KW-0732">Signal</keyword>
<dbReference type="InterPro" id="IPR056900">
    <property type="entry name" value="COB_C"/>
</dbReference>
<keyword evidence="7" id="KW-1133">Transmembrane helix</keyword>
<evidence type="ECO:0000256" key="6">
    <source>
        <dbReference type="ARBA" id="ARBA00023288"/>
    </source>
</evidence>
<keyword evidence="3" id="KW-0336">GPI-anchor</keyword>
<dbReference type="PANTHER" id="PTHR31673:SF61">
    <property type="entry name" value="PROTEIN COBRA"/>
    <property type="match status" value="1"/>
</dbReference>
<evidence type="ECO:0000313" key="11">
    <source>
        <dbReference type="Proteomes" id="UP000811246"/>
    </source>
</evidence>
<keyword evidence="5" id="KW-0325">Glycoprotein</keyword>
<evidence type="ECO:0000259" key="9">
    <source>
        <dbReference type="Pfam" id="PF25079"/>
    </source>
</evidence>
<evidence type="ECO:0000256" key="7">
    <source>
        <dbReference type="SAM" id="Phobius"/>
    </source>
</evidence>
<dbReference type="AlphaFoldDB" id="A0A922DMR1"/>
<reference evidence="10" key="1">
    <citation type="submission" date="2021-01" db="EMBL/GenBank/DDBJ databases">
        <authorList>
            <person name="Lovell J.T."/>
            <person name="Bentley N."/>
            <person name="Bhattarai G."/>
            <person name="Jenkins J.W."/>
            <person name="Sreedasyam A."/>
            <person name="Alarcon Y."/>
            <person name="Bock C."/>
            <person name="Boston L."/>
            <person name="Carlson J."/>
            <person name="Cervantes K."/>
            <person name="Clermont K."/>
            <person name="Krom N."/>
            <person name="Kubenka K."/>
            <person name="Mamidi S."/>
            <person name="Mattison C."/>
            <person name="Monteros M."/>
            <person name="Pisani C."/>
            <person name="Plott C."/>
            <person name="Rajasekar S."/>
            <person name="Rhein H.S."/>
            <person name="Rohla C."/>
            <person name="Song M."/>
            <person name="Hilaire R.S."/>
            <person name="Shu S."/>
            <person name="Wells L."/>
            <person name="Wang X."/>
            <person name="Webber J."/>
            <person name="Heerema R.J."/>
            <person name="Klein P."/>
            <person name="Conner P."/>
            <person name="Grauke L."/>
            <person name="Grimwood J."/>
            <person name="Schmutz J."/>
            <person name="Randall J.J."/>
        </authorList>
    </citation>
    <scope>NUCLEOTIDE SEQUENCE</scope>
    <source>
        <tissue evidence="10">Leaf</tissue>
    </source>
</reference>
<dbReference type="GO" id="GO:0052324">
    <property type="term" value="P:plant-type cell wall cellulose biosynthetic process"/>
    <property type="evidence" value="ECO:0007669"/>
    <property type="project" value="TreeGrafter"/>
</dbReference>
<keyword evidence="6" id="KW-0449">Lipoprotein</keyword>
<gene>
    <name evidence="10" type="ORF">I3842_11G054100</name>
</gene>
<keyword evidence="7" id="KW-0472">Membrane</keyword>
<dbReference type="PROSITE" id="PS51257">
    <property type="entry name" value="PROKAR_LIPOPROTEIN"/>
    <property type="match status" value="1"/>
</dbReference>
<feature type="signal peptide" evidence="8">
    <location>
        <begin position="1"/>
        <end position="36"/>
    </location>
</feature>
<evidence type="ECO:0000313" key="10">
    <source>
        <dbReference type="EMBL" id="KAG6687116.1"/>
    </source>
</evidence>
<dbReference type="OrthoDB" id="2012261at2759"/>
<feature type="chain" id="PRO_5037688543" description="COBRA C-terminal domain-containing protein" evidence="8">
    <location>
        <begin position="37"/>
        <end position="561"/>
    </location>
</feature>
<evidence type="ECO:0000256" key="2">
    <source>
        <dbReference type="ARBA" id="ARBA00005507"/>
    </source>
</evidence>
<dbReference type="PANTHER" id="PTHR31673">
    <property type="entry name" value="PROTEIN COBRA"/>
    <property type="match status" value="1"/>
</dbReference>
<feature type="transmembrane region" description="Helical" evidence="7">
    <location>
        <begin position="438"/>
        <end position="456"/>
    </location>
</feature>
<dbReference type="InterPro" id="IPR006918">
    <property type="entry name" value="COBRA_pln"/>
</dbReference>
<accession>A0A922DMR1</accession>
<sequence>MRSLSSSAFGSMAKLSSFAVLLVLLLSCSCFSSTEAYDALDPTGNITIKWDVMSWTPDGYVAVVTIYNFQQYRHIQAPGWTLGWTWAKKEVIWSMMGGQTTEQGDCSRFKGNIPHCCKKDPTVVDLLPGTPYNQQIANCCKGGVINSWVQDPSNAASAFQVSVGNAGTTNKTVRLPKNFTLKAPGPGYTCGPAKIVRPSKFVTADKRRVTQALMTWNVTCTYSQFLAQKTPTCCVSLSSFYNETIVNCPTCTCGCQNNVTEPGSCVNPESPYLASAVSGPGKLSNTPLVQCTSHMCPIRVHWHVKLNYKEYWRVKVTITNFNYRMNYTQWNLVVQHPNFDNLTKIFSFYYKSLTPYAGLNDTAMLWGIKFYNDFLMQAGPLGNVQSELLFRKDKSTFTFEKGWAFPRRIYFNGDNCVMPPPDGYPWLPNAGSRPIVSLLYPAFTILSLLVFLLAFAQEFQLKFSSNLNNLLHYCTSKHIFLIYMVYVPLHSGPATQVTTILLHPPSKFQDCVYIPYRSVITTKTTLARKQRLPLSKLQLDLQKQCLREMDTSQQHFRLDIS</sequence>
<evidence type="ECO:0000256" key="1">
    <source>
        <dbReference type="ARBA" id="ARBA00004609"/>
    </source>
</evidence>
<dbReference type="Proteomes" id="UP000811246">
    <property type="component" value="Chromosome 11"/>
</dbReference>
<dbReference type="GO" id="GO:0098552">
    <property type="term" value="C:side of membrane"/>
    <property type="evidence" value="ECO:0007669"/>
    <property type="project" value="UniProtKB-KW"/>
</dbReference>
<evidence type="ECO:0000256" key="4">
    <source>
        <dbReference type="ARBA" id="ARBA00022729"/>
    </source>
</evidence>
<feature type="domain" description="COBRA C-terminal" evidence="9">
    <location>
        <begin position="232"/>
        <end position="424"/>
    </location>
</feature>
<comment type="similarity">
    <text evidence="2">Belongs to the COBRA family.</text>
</comment>
<comment type="subcellular location">
    <subcellularLocation>
        <location evidence="1">Cell membrane</location>
        <topology evidence="1">Lipid-anchor</topology>
        <topology evidence="1">GPI-anchor</topology>
    </subcellularLocation>
</comment>
<dbReference type="GO" id="GO:0005886">
    <property type="term" value="C:plasma membrane"/>
    <property type="evidence" value="ECO:0007669"/>
    <property type="project" value="UniProtKB-SubCell"/>
</dbReference>
<dbReference type="GO" id="GO:0010215">
    <property type="term" value="P:cellulose microfibril organization"/>
    <property type="evidence" value="ECO:0007669"/>
    <property type="project" value="InterPro"/>
</dbReference>
<name>A0A922DMR1_CARIL</name>
<evidence type="ECO:0000256" key="3">
    <source>
        <dbReference type="ARBA" id="ARBA00022622"/>
    </source>
</evidence>
<organism evidence="10 11">
    <name type="scientific">Carya illinoinensis</name>
    <name type="common">Pecan</name>
    <dbReference type="NCBI Taxonomy" id="32201"/>
    <lineage>
        <taxon>Eukaryota</taxon>
        <taxon>Viridiplantae</taxon>
        <taxon>Streptophyta</taxon>
        <taxon>Embryophyta</taxon>
        <taxon>Tracheophyta</taxon>
        <taxon>Spermatophyta</taxon>
        <taxon>Magnoliopsida</taxon>
        <taxon>eudicotyledons</taxon>
        <taxon>Gunneridae</taxon>
        <taxon>Pentapetalae</taxon>
        <taxon>rosids</taxon>
        <taxon>fabids</taxon>
        <taxon>Fagales</taxon>
        <taxon>Juglandaceae</taxon>
        <taxon>Carya</taxon>
    </lineage>
</organism>
<comment type="caution">
    <text evidence="10">The sequence shown here is derived from an EMBL/GenBank/DDBJ whole genome shotgun (WGS) entry which is preliminary data.</text>
</comment>
<dbReference type="Pfam" id="PF25079">
    <property type="entry name" value="COB_C"/>
    <property type="match status" value="1"/>
</dbReference>
<keyword evidence="7" id="KW-0812">Transmembrane</keyword>
<evidence type="ECO:0000256" key="8">
    <source>
        <dbReference type="SAM" id="SignalP"/>
    </source>
</evidence>
<evidence type="ECO:0000256" key="5">
    <source>
        <dbReference type="ARBA" id="ARBA00023180"/>
    </source>
</evidence>